<dbReference type="KEGG" id="lenr:94173128"/>
<dbReference type="EMBL" id="JAFHKP010000020">
    <property type="protein sequence ID" value="KAG5480804.1"/>
    <property type="molecule type" value="Genomic_DNA"/>
</dbReference>
<evidence type="ECO:0000313" key="1">
    <source>
        <dbReference type="EMBL" id="KAG5480804.1"/>
    </source>
</evidence>
<gene>
    <name evidence="1" type="ORF">CUR178_05941</name>
</gene>
<protein>
    <submittedName>
        <fullName evidence="1">Uncharacterized protein</fullName>
    </submittedName>
</protein>
<keyword evidence="2" id="KW-1185">Reference proteome</keyword>
<reference evidence="1 2" key="1">
    <citation type="submission" date="2021-02" db="EMBL/GenBank/DDBJ databases">
        <title>Leishmania (Mundinia) enrietti genome sequencing and assembly.</title>
        <authorList>
            <person name="Almutairi H."/>
            <person name="Gatherer D."/>
        </authorList>
    </citation>
    <scope>NUCLEOTIDE SEQUENCE [LARGE SCALE GENOMIC DNA]</scope>
    <source>
        <strain evidence="1">CUR178</strain>
    </source>
</reference>
<dbReference type="RefSeq" id="XP_067693617.1">
    <property type="nucleotide sequence ID" value="XM_067837618.1"/>
</dbReference>
<dbReference type="AlphaFoldDB" id="A0A836GX82"/>
<proteinExistence type="predicted"/>
<name>A0A836GX82_LEIEN</name>
<dbReference type="GeneID" id="94173128"/>
<sequence length="67" mass="7057">MRRMPAVPNSAEVSSARRISTLLKTAMPAHRGTAGGGTGRVSEYLWGTSGRATVLVVVIQIMSRATS</sequence>
<dbReference type="Proteomes" id="UP000674179">
    <property type="component" value="Chromosome 20"/>
</dbReference>
<organism evidence="1 2">
    <name type="scientific">Leishmania enriettii</name>
    <dbReference type="NCBI Taxonomy" id="5663"/>
    <lineage>
        <taxon>Eukaryota</taxon>
        <taxon>Discoba</taxon>
        <taxon>Euglenozoa</taxon>
        <taxon>Kinetoplastea</taxon>
        <taxon>Metakinetoplastina</taxon>
        <taxon>Trypanosomatida</taxon>
        <taxon>Trypanosomatidae</taxon>
        <taxon>Leishmaniinae</taxon>
        <taxon>Leishmania</taxon>
    </lineage>
</organism>
<evidence type="ECO:0000313" key="2">
    <source>
        <dbReference type="Proteomes" id="UP000674179"/>
    </source>
</evidence>
<accession>A0A836GX82</accession>
<comment type="caution">
    <text evidence="1">The sequence shown here is derived from an EMBL/GenBank/DDBJ whole genome shotgun (WGS) entry which is preliminary data.</text>
</comment>